<evidence type="ECO:0000256" key="1">
    <source>
        <dbReference type="SAM" id="Phobius"/>
    </source>
</evidence>
<keyword evidence="3" id="KW-1185">Reference proteome</keyword>
<keyword evidence="1" id="KW-0812">Transmembrane</keyword>
<dbReference type="EMBL" id="KZ345457">
    <property type="protein sequence ID" value="PIO73452.1"/>
    <property type="molecule type" value="Genomic_DNA"/>
</dbReference>
<name>A0A2G9UUQ8_TELCI</name>
<feature type="transmembrane region" description="Helical" evidence="1">
    <location>
        <begin position="37"/>
        <end position="57"/>
    </location>
</feature>
<dbReference type="Proteomes" id="UP000230423">
    <property type="component" value="Unassembled WGS sequence"/>
</dbReference>
<proteinExistence type="predicted"/>
<keyword evidence="1" id="KW-0472">Membrane</keyword>
<evidence type="ECO:0000313" key="2">
    <source>
        <dbReference type="EMBL" id="PIO73452.1"/>
    </source>
</evidence>
<dbReference type="AlphaFoldDB" id="A0A2G9UUQ8"/>
<accession>A0A2G9UUQ8</accession>
<feature type="transmembrane region" description="Helical" evidence="1">
    <location>
        <begin position="6"/>
        <end position="25"/>
    </location>
</feature>
<gene>
    <name evidence="2" type="ORF">TELCIR_04581</name>
</gene>
<protein>
    <submittedName>
        <fullName evidence="2">Uncharacterized protein</fullName>
    </submittedName>
</protein>
<reference evidence="2 3" key="1">
    <citation type="submission" date="2015-09" db="EMBL/GenBank/DDBJ databases">
        <title>Draft genome of the parasitic nematode Teladorsagia circumcincta isolate WARC Sus (inbred).</title>
        <authorList>
            <person name="Mitreva M."/>
        </authorList>
    </citation>
    <scope>NUCLEOTIDE SEQUENCE [LARGE SCALE GENOMIC DNA]</scope>
    <source>
        <strain evidence="2 3">S</strain>
    </source>
</reference>
<evidence type="ECO:0000313" key="3">
    <source>
        <dbReference type="Proteomes" id="UP000230423"/>
    </source>
</evidence>
<organism evidence="2 3">
    <name type="scientific">Teladorsagia circumcincta</name>
    <name type="common">Brown stomach worm</name>
    <name type="synonym">Ostertagia circumcincta</name>
    <dbReference type="NCBI Taxonomy" id="45464"/>
    <lineage>
        <taxon>Eukaryota</taxon>
        <taxon>Metazoa</taxon>
        <taxon>Ecdysozoa</taxon>
        <taxon>Nematoda</taxon>
        <taxon>Chromadorea</taxon>
        <taxon>Rhabditida</taxon>
        <taxon>Rhabditina</taxon>
        <taxon>Rhabditomorpha</taxon>
        <taxon>Strongyloidea</taxon>
        <taxon>Trichostrongylidae</taxon>
        <taxon>Teladorsagia</taxon>
    </lineage>
</organism>
<sequence>MVFSFAIILALSIYLFHHSMFHVNLKHPHGPARTMNFALLVAPFVALLVGFTGAFVLTDITTYPFPLGKKK</sequence>
<keyword evidence="1" id="KW-1133">Transmembrane helix</keyword>